<dbReference type="CDD" id="cd00130">
    <property type="entry name" value="PAS"/>
    <property type="match status" value="2"/>
</dbReference>
<dbReference type="PANTHER" id="PTHR44757">
    <property type="entry name" value="DIGUANYLATE CYCLASE DGCP"/>
    <property type="match status" value="1"/>
</dbReference>
<dbReference type="Gene3D" id="3.20.20.450">
    <property type="entry name" value="EAL domain"/>
    <property type="match status" value="1"/>
</dbReference>
<dbReference type="InterPro" id="IPR029787">
    <property type="entry name" value="Nucleotide_cyclase"/>
</dbReference>
<dbReference type="InterPro" id="IPR052155">
    <property type="entry name" value="Biofilm_reg_signaling"/>
</dbReference>
<dbReference type="Pfam" id="PF00990">
    <property type="entry name" value="GGDEF"/>
    <property type="match status" value="1"/>
</dbReference>
<feature type="domain" description="GGDEF" evidence="4">
    <location>
        <begin position="296"/>
        <end position="430"/>
    </location>
</feature>
<dbReference type="FunFam" id="3.20.20.450:FF:000001">
    <property type="entry name" value="Cyclic di-GMP phosphodiesterase yahA"/>
    <property type="match status" value="1"/>
</dbReference>
<dbReference type="AlphaFoldDB" id="A0A6B3SG64"/>
<evidence type="ECO:0000259" key="1">
    <source>
        <dbReference type="PROSITE" id="PS50112"/>
    </source>
</evidence>
<dbReference type="SUPFAM" id="SSF55785">
    <property type="entry name" value="PYP-like sensor domain (PAS domain)"/>
    <property type="match status" value="2"/>
</dbReference>
<dbReference type="InterPro" id="IPR035919">
    <property type="entry name" value="EAL_sf"/>
</dbReference>
<evidence type="ECO:0000313" key="5">
    <source>
        <dbReference type="EMBL" id="NEX59841.1"/>
    </source>
</evidence>
<dbReference type="SMART" id="SM00091">
    <property type="entry name" value="PAS"/>
    <property type="match status" value="2"/>
</dbReference>
<feature type="domain" description="PAC" evidence="2">
    <location>
        <begin position="86"/>
        <end position="138"/>
    </location>
</feature>
<evidence type="ECO:0000259" key="2">
    <source>
        <dbReference type="PROSITE" id="PS50113"/>
    </source>
</evidence>
<dbReference type="RefSeq" id="WP_163960326.1">
    <property type="nucleotide sequence ID" value="NZ_JAAIVB010000008.1"/>
</dbReference>
<dbReference type="Pfam" id="PF13426">
    <property type="entry name" value="PAS_9"/>
    <property type="match status" value="2"/>
</dbReference>
<dbReference type="InterPro" id="IPR043128">
    <property type="entry name" value="Rev_trsase/Diguanyl_cyclase"/>
</dbReference>
<dbReference type="EMBL" id="JAAIVB010000008">
    <property type="protein sequence ID" value="NEX59841.1"/>
    <property type="molecule type" value="Genomic_DNA"/>
</dbReference>
<dbReference type="CDD" id="cd01949">
    <property type="entry name" value="GGDEF"/>
    <property type="match status" value="1"/>
</dbReference>
<dbReference type="SUPFAM" id="SSF141868">
    <property type="entry name" value="EAL domain-like"/>
    <property type="match status" value="1"/>
</dbReference>
<gene>
    <name evidence="5" type="ORF">G3574_01995</name>
</gene>
<dbReference type="InterPro" id="IPR000160">
    <property type="entry name" value="GGDEF_dom"/>
</dbReference>
<dbReference type="SMART" id="SM00267">
    <property type="entry name" value="GGDEF"/>
    <property type="match status" value="1"/>
</dbReference>
<evidence type="ECO:0000259" key="3">
    <source>
        <dbReference type="PROSITE" id="PS50883"/>
    </source>
</evidence>
<accession>A0A6B3SG64</accession>
<feature type="domain" description="EAL" evidence="3">
    <location>
        <begin position="438"/>
        <end position="693"/>
    </location>
</feature>
<dbReference type="SUPFAM" id="SSF55073">
    <property type="entry name" value="Nucleotide cyclase"/>
    <property type="match status" value="1"/>
</dbReference>
<dbReference type="NCBIfam" id="TIGR00254">
    <property type="entry name" value="GGDEF"/>
    <property type="match status" value="1"/>
</dbReference>
<sequence>MVPSLANSNIKPELFQQLIGAISEFAIYVLSPQGNVQSWNAGAERFKQYRAHEILGLHFSRFYTADDLAADKPGQALRIARQTGTFEDEGWRVRKDGTRFWASVVINAITDGAGDLSGFAKITRDMTDRKRAQEALRASEEQFRLLVQNLAEYAVYTLSAEGVITSWNTGAARIKGYASDEVVGRHFSCFYTEEDRASGLPMAALATACQAGRFAAEGWRLRKDQTRFMASVIIEPRCNALGEVIGFTKVTRDVTDRLRAAEVEARASTVDALTGLSNRQLFETLLRQRLIDRQHQVQAVLLLDIDHFREFNNTLGHHAGDAILQQVGARITQALRPGDIVARLGSDEFAIVAECKYGETSAARVAEKLVHAIGAPMPQIGQGVRVNMSAGISITASDGADHRELLQSAYVALYRAKAEGGRTHRFFTEELGAASRRRLALQFALQHAIDRRELAVHYQPRIALGSRHIVGLEALLRWTHPDLGPIPPVDFIPLAEESGLIEQLGLWVLQEAVRQTAAWIARLERPLAVSVNVSAKQLANPRFIQDVLDTLRQHALPPDCLELEVTESSLMHDMKLSRRVLGELRAHGIKLSVDDFGTGYSSLSYLREFPLDCLKLDRSFLGKNLDTDKKQHRLAAAIIELAHTLDLRVVAEGVETTEHLAFLEKTDCEEIQGFLFCRPLPPDLLASILEDGTCSAGS</sequence>
<organism evidence="5 6">
    <name type="scientific">Noviherbaspirillum galbum</name>
    <dbReference type="NCBI Taxonomy" id="2709383"/>
    <lineage>
        <taxon>Bacteria</taxon>
        <taxon>Pseudomonadati</taxon>
        <taxon>Pseudomonadota</taxon>
        <taxon>Betaproteobacteria</taxon>
        <taxon>Burkholderiales</taxon>
        <taxon>Oxalobacteraceae</taxon>
        <taxon>Noviherbaspirillum</taxon>
    </lineage>
</organism>
<dbReference type="InterPro" id="IPR035965">
    <property type="entry name" value="PAS-like_dom_sf"/>
</dbReference>
<dbReference type="Gene3D" id="6.10.250.490">
    <property type="match status" value="1"/>
</dbReference>
<dbReference type="Gene3D" id="3.30.450.20">
    <property type="entry name" value="PAS domain"/>
    <property type="match status" value="2"/>
</dbReference>
<reference evidence="5 6" key="1">
    <citation type="submission" date="2020-02" db="EMBL/GenBank/DDBJ databases">
        <authorList>
            <person name="Kim M.K."/>
        </authorList>
    </citation>
    <scope>NUCLEOTIDE SEQUENCE [LARGE SCALE GENOMIC DNA]</scope>
    <source>
        <strain evidence="5 6">17J57-3</strain>
    </source>
</reference>
<feature type="domain" description="PAS" evidence="1">
    <location>
        <begin position="139"/>
        <end position="196"/>
    </location>
</feature>
<dbReference type="NCBIfam" id="TIGR00229">
    <property type="entry name" value="sensory_box"/>
    <property type="match status" value="2"/>
</dbReference>
<evidence type="ECO:0000313" key="6">
    <source>
        <dbReference type="Proteomes" id="UP000482155"/>
    </source>
</evidence>
<dbReference type="Proteomes" id="UP000482155">
    <property type="component" value="Unassembled WGS sequence"/>
</dbReference>
<dbReference type="InterPro" id="IPR000700">
    <property type="entry name" value="PAS-assoc_C"/>
</dbReference>
<dbReference type="Pfam" id="PF00563">
    <property type="entry name" value="EAL"/>
    <property type="match status" value="1"/>
</dbReference>
<dbReference type="InterPro" id="IPR001633">
    <property type="entry name" value="EAL_dom"/>
</dbReference>
<proteinExistence type="predicted"/>
<dbReference type="PANTHER" id="PTHR44757:SF2">
    <property type="entry name" value="BIOFILM ARCHITECTURE MAINTENANCE PROTEIN MBAA"/>
    <property type="match status" value="1"/>
</dbReference>
<dbReference type="PROSITE" id="PS50113">
    <property type="entry name" value="PAC"/>
    <property type="match status" value="1"/>
</dbReference>
<keyword evidence="6" id="KW-1185">Reference proteome</keyword>
<name>A0A6B3SG64_9BURK</name>
<dbReference type="PROSITE" id="PS50112">
    <property type="entry name" value="PAS"/>
    <property type="match status" value="1"/>
</dbReference>
<dbReference type="CDD" id="cd01948">
    <property type="entry name" value="EAL"/>
    <property type="match status" value="1"/>
</dbReference>
<dbReference type="PROSITE" id="PS50887">
    <property type="entry name" value="GGDEF"/>
    <property type="match status" value="1"/>
</dbReference>
<dbReference type="InterPro" id="IPR000014">
    <property type="entry name" value="PAS"/>
</dbReference>
<dbReference type="Gene3D" id="3.30.70.270">
    <property type="match status" value="1"/>
</dbReference>
<dbReference type="PROSITE" id="PS50883">
    <property type="entry name" value="EAL"/>
    <property type="match status" value="1"/>
</dbReference>
<evidence type="ECO:0000259" key="4">
    <source>
        <dbReference type="PROSITE" id="PS50887"/>
    </source>
</evidence>
<comment type="caution">
    <text evidence="5">The sequence shown here is derived from an EMBL/GenBank/DDBJ whole genome shotgun (WGS) entry which is preliminary data.</text>
</comment>
<dbReference type="SMART" id="SM00052">
    <property type="entry name" value="EAL"/>
    <property type="match status" value="1"/>
</dbReference>
<protein>
    <submittedName>
        <fullName evidence="5">EAL domain-containing protein</fullName>
    </submittedName>
</protein>